<comment type="subcellular location">
    <subcellularLocation>
        <location evidence="2">Nucleus</location>
    </subcellularLocation>
</comment>
<keyword evidence="7" id="KW-0539">Nucleus</keyword>
<dbReference type="InterPro" id="IPR027806">
    <property type="entry name" value="HARBI1_dom"/>
</dbReference>
<sequence>MDVGVRESGAPAALPPNTFPFFGSISFVERLDPILASETNRCTFYGSSPFPFIDLGQTLHTVVWQWMPIEHGRESRNSNCIELLLTVEPSFEPHKESVIISLSQCQMLLTLEALMNDNKRLLHTPYDTRHRISLSLTKIIDVEEMVVMFLHVLAHDVKNHVIQREFVWSDETVSRHFNLVLLDVNCLRALDETYINVNVPAIDCLTFRTRKGEIATNILNVYDTKRGFLYTYWSVGKDPQQTRAFSKTCQRYYYLCDVGYPNAEGFLAPYRGQRYHVQEWRGVGNVPTTVKEYFNLKYSSARNVIERAFGLLKGRWTILREKLYYPLQVQCRTILACYLLQNLINREMTIGEDINDVEEGDSAYMTTAAEDDI</sequence>
<evidence type="ECO:0000256" key="7">
    <source>
        <dbReference type="ARBA" id="ARBA00023242"/>
    </source>
</evidence>
<feature type="domain" description="DUF8040" evidence="9">
    <location>
        <begin position="131"/>
        <end position="181"/>
    </location>
</feature>
<evidence type="ECO:0000256" key="1">
    <source>
        <dbReference type="ARBA" id="ARBA00001968"/>
    </source>
</evidence>
<comment type="similarity">
    <text evidence="3">Belongs to the HARBI1 family.</text>
</comment>
<accession>A0A5A7VH06</accession>
<organism evidence="10 11">
    <name type="scientific">Cucumis melo var. makuwa</name>
    <name type="common">Oriental melon</name>
    <dbReference type="NCBI Taxonomy" id="1194695"/>
    <lineage>
        <taxon>Eukaryota</taxon>
        <taxon>Viridiplantae</taxon>
        <taxon>Streptophyta</taxon>
        <taxon>Embryophyta</taxon>
        <taxon>Tracheophyta</taxon>
        <taxon>Spermatophyta</taxon>
        <taxon>Magnoliopsida</taxon>
        <taxon>eudicotyledons</taxon>
        <taxon>Gunneridae</taxon>
        <taxon>Pentapetalae</taxon>
        <taxon>rosids</taxon>
        <taxon>fabids</taxon>
        <taxon>Cucurbitales</taxon>
        <taxon>Cucurbitaceae</taxon>
        <taxon>Benincaseae</taxon>
        <taxon>Cucumis</taxon>
    </lineage>
</organism>
<dbReference type="OrthoDB" id="2437314at2759"/>
<dbReference type="GO" id="GO:0016787">
    <property type="term" value="F:hydrolase activity"/>
    <property type="evidence" value="ECO:0007669"/>
    <property type="project" value="UniProtKB-KW"/>
</dbReference>
<reference evidence="10 11" key="1">
    <citation type="submission" date="2019-08" db="EMBL/GenBank/DDBJ databases">
        <title>Draft genome sequences of two oriental melons (Cucumis melo L. var makuwa).</title>
        <authorList>
            <person name="Kwon S.-Y."/>
        </authorList>
    </citation>
    <scope>NUCLEOTIDE SEQUENCE [LARGE SCALE GENOMIC DNA]</scope>
    <source>
        <strain evidence="11">cv. SW 3</strain>
        <tissue evidence="10">Leaf</tissue>
    </source>
</reference>
<dbReference type="GO" id="GO:0046872">
    <property type="term" value="F:metal ion binding"/>
    <property type="evidence" value="ECO:0007669"/>
    <property type="project" value="UniProtKB-KW"/>
</dbReference>
<evidence type="ECO:0000259" key="9">
    <source>
        <dbReference type="Pfam" id="PF26138"/>
    </source>
</evidence>
<evidence type="ECO:0000313" key="11">
    <source>
        <dbReference type="Proteomes" id="UP000321393"/>
    </source>
</evidence>
<proteinExistence type="inferred from homology"/>
<evidence type="ECO:0000256" key="4">
    <source>
        <dbReference type="ARBA" id="ARBA00022722"/>
    </source>
</evidence>
<evidence type="ECO:0000256" key="3">
    <source>
        <dbReference type="ARBA" id="ARBA00006958"/>
    </source>
</evidence>
<dbReference type="GO" id="GO:0004518">
    <property type="term" value="F:nuclease activity"/>
    <property type="evidence" value="ECO:0007669"/>
    <property type="project" value="UniProtKB-KW"/>
</dbReference>
<dbReference type="PANTHER" id="PTHR22930">
    <property type="match status" value="1"/>
</dbReference>
<dbReference type="InterPro" id="IPR045249">
    <property type="entry name" value="HARBI1-like"/>
</dbReference>
<dbReference type="Proteomes" id="UP000321393">
    <property type="component" value="Unassembled WGS sequence"/>
</dbReference>
<evidence type="ECO:0000256" key="2">
    <source>
        <dbReference type="ARBA" id="ARBA00004123"/>
    </source>
</evidence>
<comment type="caution">
    <text evidence="10">The sequence shown here is derived from an EMBL/GenBank/DDBJ whole genome shotgun (WGS) entry which is preliminary data.</text>
</comment>
<dbReference type="Pfam" id="PF26138">
    <property type="entry name" value="DUF8040"/>
    <property type="match status" value="1"/>
</dbReference>
<evidence type="ECO:0000313" key="10">
    <source>
        <dbReference type="EMBL" id="KAA0065626.1"/>
    </source>
</evidence>
<keyword evidence="6" id="KW-0378">Hydrolase</keyword>
<protein>
    <submittedName>
        <fullName evidence="10">Retrotransposon protein</fullName>
    </submittedName>
</protein>
<dbReference type="InterPro" id="IPR058353">
    <property type="entry name" value="DUF8040"/>
</dbReference>
<keyword evidence="4" id="KW-0540">Nuclease</keyword>
<dbReference type="GO" id="GO:0005634">
    <property type="term" value="C:nucleus"/>
    <property type="evidence" value="ECO:0007669"/>
    <property type="project" value="UniProtKB-SubCell"/>
</dbReference>
<feature type="domain" description="DDE Tnp4" evidence="8">
    <location>
        <begin position="247"/>
        <end position="342"/>
    </location>
</feature>
<dbReference type="AlphaFoldDB" id="A0A5A7VH06"/>
<keyword evidence="5" id="KW-0479">Metal-binding</keyword>
<evidence type="ECO:0000256" key="5">
    <source>
        <dbReference type="ARBA" id="ARBA00022723"/>
    </source>
</evidence>
<gene>
    <name evidence="10" type="ORF">E6C27_scaffold90G00760</name>
</gene>
<dbReference type="Pfam" id="PF13359">
    <property type="entry name" value="DDE_Tnp_4"/>
    <property type="match status" value="1"/>
</dbReference>
<evidence type="ECO:0000259" key="8">
    <source>
        <dbReference type="Pfam" id="PF13359"/>
    </source>
</evidence>
<evidence type="ECO:0000256" key="6">
    <source>
        <dbReference type="ARBA" id="ARBA00022801"/>
    </source>
</evidence>
<dbReference type="EMBL" id="SSTE01001308">
    <property type="protein sequence ID" value="KAA0065626.1"/>
    <property type="molecule type" value="Genomic_DNA"/>
</dbReference>
<comment type="cofactor">
    <cofactor evidence="1">
        <name>a divalent metal cation</name>
        <dbReference type="ChEBI" id="CHEBI:60240"/>
    </cofactor>
</comment>
<dbReference type="PANTHER" id="PTHR22930:SF281">
    <property type="entry name" value="NUCLEASE"/>
    <property type="match status" value="1"/>
</dbReference>
<name>A0A5A7VH06_CUCMM</name>